<feature type="domain" description="Electron transfer flavoprotein alpha/beta-subunit N-terminal" evidence="2">
    <location>
        <begin position="9"/>
        <end position="209"/>
    </location>
</feature>
<dbReference type="SUPFAM" id="SSF52402">
    <property type="entry name" value="Adenine nucleotide alpha hydrolases-like"/>
    <property type="match status" value="1"/>
</dbReference>
<dbReference type="InterPro" id="IPR001308">
    <property type="entry name" value="ETF_a/FixB"/>
</dbReference>
<comment type="caution">
    <text evidence="3">The sequence shown here is derived from an EMBL/GenBank/DDBJ whole genome shotgun (WGS) entry which is preliminary data.</text>
</comment>
<protein>
    <submittedName>
        <fullName evidence="3">Electron transfer flavoprotein subunit alpha/FixB family protein</fullName>
    </submittedName>
</protein>
<evidence type="ECO:0000313" key="3">
    <source>
        <dbReference type="EMBL" id="MBC5679150.1"/>
    </source>
</evidence>
<dbReference type="RefSeq" id="WP_024727118.1">
    <property type="nucleotide sequence ID" value="NZ_JACOOS010000032.1"/>
</dbReference>
<dbReference type="Pfam" id="PF01012">
    <property type="entry name" value="ETF"/>
    <property type="match status" value="1"/>
</dbReference>
<dbReference type="InterPro" id="IPR014730">
    <property type="entry name" value="ETF_a/b_N"/>
</dbReference>
<dbReference type="InterPro" id="IPR014729">
    <property type="entry name" value="Rossmann-like_a/b/a_fold"/>
</dbReference>
<dbReference type="SMART" id="SM00893">
    <property type="entry name" value="ETF"/>
    <property type="match status" value="1"/>
</dbReference>
<dbReference type="Pfam" id="PF00766">
    <property type="entry name" value="ETF_alpha"/>
    <property type="match status" value="1"/>
</dbReference>
<dbReference type="PIRSF" id="PIRSF000089">
    <property type="entry name" value="Electra_flavoP_a"/>
    <property type="match status" value="1"/>
</dbReference>
<dbReference type="CDD" id="cd01715">
    <property type="entry name" value="ETF_alpha"/>
    <property type="match status" value="1"/>
</dbReference>
<dbReference type="Proteomes" id="UP000635828">
    <property type="component" value="Unassembled WGS sequence"/>
</dbReference>
<evidence type="ECO:0000313" key="4">
    <source>
        <dbReference type="Proteomes" id="UP000635828"/>
    </source>
</evidence>
<gene>
    <name evidence="3" type="ORF">H8S22_16805</name>
</gene>
<comment type="similarity">
    <text evidence="1">Belongs to the ETF alpha-subunit/FixB family.</text>
</comment>
<accession>A0ABR7FWZ4</accession>
<sequence length="345" mass="36958">MGLEEYKGVYVFAQQVDNELSGIAFELLGKAKDLAKDLDTDVTAVLIGSEVKDLADELAAYGADKVIVVDDPELKEYRTEPYTHALASVINEYKPEIMLVGATAIGRDLGPRVSARVATGLTADCTVLEIGDFPLVAIPGKEQKHNQLLMTRPAFGGNTIATIACPDNRPQMATVRPGVMQAIDKIEGAKAEVIEFNPGFTPDNKYVEIMEVVKSVTDVVDIMDANILVSGGRGVGSPENFKILEDLAEVLGGEVSCSRAVVDAGWKPRDIQVGQTGKTVRPNVYFAIGISGAIQHVAGMEEADIIVAINKDDTAPIFDVADYGIVGDLNKIVPMLTEQLKTVVK</sequence>
<dbReference type="Gene3D" id="3.40.50.1220">
    <property type="entry name" value="TPP-binding domain"/>
    <property type="match status" value="1"/>
</dbReference>
<dbReference type="Gene3D" id="3.40.50.620">
    <property type="entry name" value="HUPs"/>
    <property type="match status" value="1"/>
</dbReference>
<dbReference type="InterPro" id="IPR033947">
    <property type="entry name" value="ETF_alpha_N"/>
</dbReference>
<evidence type="ECO:0000256" key="1">
    <source>
        <dbReference type="ARBA" id="ARBA00005817"/>
    </source>
</evidence>
<name>A0ABR7FWZ4_9FIRM</name>
<keyword evidence="4" id="KW-1185">Reference proteome</keyword>
<dbReference type="InterPro" id="IPR029035">
    <property type="entry name" value="DHS-like_NAD/FAD-binding_dom"/>
</dbReference>
<dbReference type="InterPro" id="IPR014731">
    <property type="entry name" value="ETF_asu_C"/>
</dbReference>
<organism evidence="3 4">
    <name type="scientific">Anaerostipes hominis</name>
    <name type="common">ex Liu et al. 2021</name>
    <dbReference type="NCBI Taxonomy" id="2763018"/>
    <lineage>
        <taxon>Bacteria</taxon>
        <taxon>Bacillati</taxon>
        <taxon>Bacillota</taxon>
        <taxon>Clostridia</taxon>
        <taxon>Lachnospirales</taxon>
        <taxon>Lachnospiraceae</taxon>
        <taxon>Anaerostipes</taxon>
    </lineage>
</organism>
<dbReference type="PANTHER" id="PTHR43153:SF1">
    <property type="entry name" value="ELECTRON TRANSFER FLAVOPROTEIN SUBUNIT ALPHA, MITOCHONDRIAL"/>
    <property type="match status" value="1"/>
</dbReference>
<dbReference type="SUPFAM" id="SSF52467">
    <property type="entry name" value="DHS-like NAD/FAD-binding domain"/>
    <property type="match status" value="1"/>
</dbReference>
<proteinExistence type="inferred from homology"/>
<evidence type="ECO:0000259" key="2">
    <source>
        <dbReference type="SMART" id="SM00893"/>
    </source>
</evidence>
<reference evidence="3 4" key="1">
    <citation type="submission" date="2020-08" db="EMBL/GenBank/DDBJ databases">
        <title>Genome public.</title>
        <authorList>
            <person name="Liu C."/>
            <person name="Sun Q."/>
        </authorList>
    </citation>
    <scope>NUCLEOTIDE SEQUENCE [LARGE SCALE GENOMIC DNA]</scope>
    <source>
        <strain evidence="3 4">NSJ-7</strain>
    </source>
</reference>
<dbReference type="PANTHER" id="PTHR43153">
    <property type="entry name" value="ELECTRON TRANSFER FLAVOPROTEIN ALPHA"/>
    <property type="match status" value="1"/>
</dbReference>
<dbReference type="EMBL" id="JACOOS010000032">
    <property type="protein sequence ID" value="MBC5679150.1"/>
    <property type="molecule type" value="Genomic_DNA"/>
</dbReference>